<feature type="transmembrane region" description="Helical" evidence="1">
    <location>
        <begin position="334"/>
        <end position="356"/>
    </location>
</feature>
<dbReference type="RefSeq" id="WP_123607590.1">
    <property type="nucleotide sequence ID" value="NZ_RJVG01000001.1"/>
</dbReference>
<evidence type="ECO:0000256" key="1">
    <source>
        <dbReference type="SAM" id="Phobius"/>
    </source>
</evidence>
<dbReference type="EMBL" id="RJVG01000001">
    <property type="protein sequence ID" value="ROR31491.1"/>
    <property type="molecule type" value="Genomic_DNA"/>
</dbReference>
<name>A0A3N1XZ25_9FIRM</name>
<comment type="caution">
    <text evidence="2">The sequence shown here is derived from an EMBL/GenBank/DDBJ whole genome shotgun (WGS) entry which is preliminary data.</text>
</comment>
<keyword evidence="3" id="KW-1185">Reference proteome</keyword>
<dbReference type="Proteomes" id="UP000273083">
    <property type="component" value="Unassembled WGS sequence"/>
</dbReference>
<reference evidence="2 3" key="1">
    <citation type="submission" date="2018-11" db="EMBL/GenBank/DDBJ databases">
        <title>Genomic Encyclopedia of Type Strains, Phase IV (KMG-IV): sequencing the most valuable type-strain genomes for metagenomic binning, comparative biology and taxonomic classification.</title>
        <authorList>
            <person name="Goeker M."/>
        </authorList>
    </citation>
    <scope>NUCLEOTIDE SEQUENCE [LARGE SCALE GENOMIC DNA]</scope>
    <source>
        <strain evidence="2 3">DSM 26537</strain>
    </source>
</reference>
<dbReference type="PROSITE" id="PS51257">
    <property type="entry name" value="PROKAR_LIPOPROTEIN"/>
    <property type="match status" value="1"/>
</dbReference>
<evidence type="ECO:0000313" key="3">
    <source>
        <dbReference type="Proteomes" id="UP000273083"/>
    </source>
</evidence>
<feature type="transmembrane region" description="Helical" evidence="1">
    <location>
        <begin position="363"/>
        <end position="383"/>
    </location>
</feature>
<gene>
    <name evidence="2" type="ORF">EDD66_101107</name>
</gene>
<sequence length="770" mass="88030">MKHKSLIILALTIIFMILLSGCMRKMISQTSALPTTEEETNEEGYRDLKGVETFKVQDMEFVVNYGIDGYVKYGQYFSVQARIVNHGEDHDGVFQVIIPGEGNDNALYEQNVKVKANETTDVEFVIRMNGIGDQFQYRFVDEDNETIVEKVAAIKLLEDQKDIFIGVLSNGQSEFRYLEDGDTELIYLKKDNIMNDYHALEALDGIIIYNYDLELLTKDQYISIEKWVREGGSLILEKNSKNYFLDLLKERTGTKKNFFTKYNVEFGNVLVADEDLNIQTDQFQTIGMEIQEEIIHDLGEGKLRNNSNRYGGTFYNYRINDILSIPESKEVPEVTGYIIVLSIYILLIGPVLYVVLKKRDKRHLVWMLVPMTAIIFTFIVYALGFHTRITEPYAKYLTYTKIGEDGKAVEDTYFSLTSPYNIEYNAIFNSKYPVGIISNEYGYMYGNLKKHDYTEYTKAVEYKEDSTNIFMQKFSSFSPLYFIGSRETTKQGGYQYSIKDNINEISGEFTNNLGYDLSHTAIMCNGTIIPVGDIKDGETTRIKSDSGNSYSTLNSIYYTDVIEKIAGGSLKSKNLGVLKRYKALEIYLEDSMVNLTKDNYLIGFSSEKDTQSIMNTLSIKGKGIEVVVIPLEIGEINDDGDMNISNLDCYITDTDGYSIDIYRYMPNDVVDVKYTFGKSDKIKSIQYSDRGNLEFNPNSKAGFIGSIYFYNNRIKNYELVFESGKARSITDIAPYLDDENNLLVKYKAETEKLREVPVTLPVLTATKEAY</sequence>
<accession>A0A3N1XZ25</accession>
<keyword evidence="1" id="KW-0472">Membrane</keyword>
<organism evidence="2 3">
    <name type="scientific">Mobilisporobacter senegalensis</name>
    <dbReference type="NCBI Taxonomy" id="1329262"/>
    <lineage>
        <taxon>Bacteria</taxon>
        <taxon>Bacillati</taxon>
        <taxon>Bacillota</taxon>
        <taxon>Clostridia</taxon>
        <taxon>Lachnospirales</taxon>
        <taxon>Lachnospiraceae</taxon>
        <taxon>Mobilisporobacter</taxon>
    </lineage>
</organism>
<keyword evidence="1" id="KW-0812">Transmembrane</keyword>
<keyword evidence="1" id="KW-1133">Transmembrane helix</keyword>
<evidence type="ECO:0000313" key="2">
    <source>
        <dbReference type="EMBL" id="ROR31491.1"/>
    </source>
</evidence>
<dbReference type="AlphaFoldDB" id="A0A3N1XZ25"/>
<protein>
    <submittedName>
        <fullName evidence="2">Uncharacterized protein</fullName>
    </submittedName>
</protein>
<proteinExistence type="predicted"/>
<dbReference type="OrthoDB" id="137965at2"/>